<proteinExistence type="predicted"/>
<accession>A0A2T8I7D5</accession>
<evidence type="ECO:0000313" key="1">
    <source>
        <dbReference type="EMBL" id="PVH33569.1"/>
    </source>
</evidence>
<reference evidence="1" key="1">
    <citation type="submission" date="2018-04" db="EMBL/GenBank/DDBJ databases">
        <title>WGS assembly of Panicum hallii.</title>
        <authorList>
            <person name="Lovell J."/>
            <person name="Jenkins J."/>
            <person name="Lowry D."/>
            <person name="Mamidi S."/>
            <person name="Sreedasyam A."/>
            <person name="Weng X."/>
            <person name="Barry K."/>
            <person name="Bonette J."/>
            <person name="Campitelli B."/>
            <person name="Daum C."/>
            <person name="Gordon S."/>
            <person name="Gould B."/>
            <person name="Lipzen A."/>
            <person name="Macqueen A."/>
            <person name="Palacio-Mejia J."/>
            <person name="Plott C."/>
            <person name="Shakirov E."/>
            <person name="Shu S."/>
            <person name="Yoshinaga Y."/>
            <person name="Zane M."/>
            <person name="Rokhsar D."/>
            <person name="Grimwood J."/>
            <person name="Schmutz J."/>
            <person name="Juenger T."/>
        </authorList>
    </citation>
    <scope>NUCLEOTIDE SEQUENCE [LARGE SCALE GENOMIC DNA]</scope>
    <source>
        <strain evidence="1">FIL2</strain>
    </source>
</reference>
<dbReference type="PANTHER" id="PTHR10826:SF1">
    <property type="entry name" value="COMPLEMENT COMPONENT 1 Q SUBCOMPONENT-BINDING PROTEIN, MITOCHONDRIAL"/>
    <property type="match status" value="1"/>
</dbReference>
<gene>
    <name evidence="1" type="ORF">PAHAL_8G023900</name>
</gene>
<dbReference type="Gramene" id="PVH33569">
    <property type="protein sequence ID" value="PVH33569"/>
    <property type="gene ID" value="PAHAL_8G023900"/>
</dbReference>
<dbReference type="FunFam" id="3.10.280.10:FF:000006">
    <property type="entry name" value="Mitochondrial glycoprotein, expressed"/>
    <property type="match status" value="1"/>
</dbReference>
<dbReference type="AlphaFoldDB" id="A0A2T8I7D5"/>
<dbReference type="EMBL" id="CM008053">
    <property type="protein sequence ID" value="PVH33569.1"/>
    <property type="molecule type" value="Genomic_DNA"/>
</dbReference>
<dbReference type="Gene3D" id="3.10.280.10">
    <property type="entry name" value="Mitochondrial glycoprotein"/>
    <property type="match status" value="1"/>
</dbReference>
<dbReference type="SUPFAM" id="SSF54529">
    <property type="entry name" value="Mitochondrial glycoprotein MAM33-like"/>
    <property type="match status" value="1"/>
</dbReference>
<sequence>MDRDANCPVLVSHRSIRFPSLPVPSRPVPTAPVPPCAMFLRRLRTSAALRRGATDGGVLAALRTELAGEFSFSGVPLPPPFHCQDAPDFVTVSDAPLAEDLLLRRRTHSEEVLVSALLAPLMFEGQEPLPRDLLMKVFVSKPGATPVLHFDCRGLWAEGKARGFDYAINAVRYHSSPGDGREDKYEGPEFRDLDPQLKAALKEYLVARGVDSKLASSILLHLYQKEQAQYLKWLKTMEETFTKDH</sequence>
<dbReference type="Pfam" id="PF02330">
    <property type="entry name" value="MAM33"/>
    <property type="match status" value="1"/>
</dbReference>
<dbReference type="PANTHER" id="PTHR10826">
    <property type="entry name" value="COMPLEMENT COMPONENT 1"/>
    <property type="match status" value="1"/>
</dbReference>
<organism evidence="1">
    <name type="scientific">Panicum hallii</name>
    <dbReference type="NCBI Taxonomy" id="206008"/>
    <lineage>
        <taxon>Eukaryota</taxon>
        <taxon>Viridiplantae</taxon>
        <taxon>Streptophyta</taxon>
        <taxon>Embryophyta</taxon>
        <taxon>Tracheophyta</taxon>
        <taxon>Spermatophyta</taxon>
        <taxon>Magnoliopsida</taxon>
        <taxon>Liliopsida</taxon>
        <taxon>Poales</taxon>
        <taxon>Poaceae</taxon>
        <taxon>PACMAD clade</taxon>
        <taxon>Panicoideae</taxon>
        <taxon>Panicodae</taxon>
        <taxon>Paniceae</taxon>
        <taxon>Panicinae</taxon>
        <taxon>Panicum</taxon>
        <taxon>Panicum sect. Panicum</taxon>
    </lineage>
</organism>
<dbReference type="InterPro" id="IPR036561">
    <property type="entry name" value="MAM33_sf"/>
</dbReference>
<dbReference type="GO" id="GO:0005759">
    <property type="term" value="C:mitochondrial matrix"/>
    <property type="evidence" value="ECO:0007669"/>
    <property type="project" value="InterPro"/>
</dbReference>
<dbReference type="InterPro" id="IPR003428">
    <property type="entry name" value="MAM33"/>
</dbReference>
<evidence type="ECO:0008006" key="2">
    <source>
        <dbReference type="Google" id="ProtNLM"/>
    </source>
</evidence>
<name>A0A2T8I7D5_9POAL</name>
<protein>
    <recommendedName>
        <fullName evidence="2">Mitochondrial glycoprotein</fullName>
    </recommendedName>
</protein>
<dbReference type="Proteomes" id="UP000243499">
    <property type="component" value="Chromosome 8"/>
</dbReference>